<evidence type="ECO:0000313" key="7">
    <source>
        <dbReference type="Proteomes" id="UP000000235"/>
    </source>
</evidence>
<dbReference type="InterPro" id="IPR051794">
    <property type="entry name" value="PG_Endopeptidase_C40"/>
</dbReference>
<evidence type="ECO:0000256" key="1">
    <source>
        <dbReference type="ARBA" id="ARBA00007074"/>
    </source>
</evidence>
<dbReference type="Gene3D" id="3.90.1720.10">
    <property type="entry name" value="endopeptidase domain like (from Nostoc punctiforme)"/>
    <property type="match status" value="1"/>
</dbReference>
<keyword evidence="2" id="KW-0645">Protease</keyword>
<evidence type="ECO:0000259" key="5">
    <source>
        <dbReference type="PROSITE" id="PS51935"/>
    </source>
</evidence>
<reference evidence="7" key="1">
    <citation type="journal article" date="2007" name="Proc. Natl. Acad. Sci. U.S.A.">
        <title>Genome sequencing reveals complex secondary metabolome in the marine actinomycete Salinispora tropica.</title>
        <authorList>
            <person name="Udwary D.W."/>
            <person name="Zeigler L."/>
            <person name="Asolkar R.N."/>
            <person name="Singan V."/>
            <person name="Lapidus A."/>
            <person name="Fenical W."/>
            <person name="Jensen P.R."/>
            <person name="Moore B.S."/>
        </authorList>
    </citation>
    <scope>NUCLEOTIDE SEQUENCE [LARGE SCALE GENOMIC DNA]</scope>
    <source>
        <strain evidence="7">ATCC BAA-916 / DSM 44818 / CNB-440</strain>
    </source>
</reference>
<dbReference type="AlphaFoldDB" id="A4X0Z0"/>
<dbReference type="InterPro" id="IPR000064">
    <property type="entry name" value="NLP_P60_dom"/>
</dbReference>
<feature type="domain" description="NlpC/P60" evidence="5">
    <location>
        <begin position="220"/>
        <end position="337"/>
    </location>
</feature>
<comment type="similarity">
    <text evidence="1">Belongs to the peptidase C40 family.</text>
</comment>
<keyword evidence="3" id="KW-0378">Hydrolase</keyword>
<proteinExistence type="inferred from homology"/>
<dbReference type="STRING" id="369723.Strop_0055"/>
<dbReference type="MEROPS" id="C40.007"/>
<gene>
    <name evidence="6" type="ordered locus">Strop_0055</name>
</gene>
<dbReference type="RefSeq" id="WP_011903977.1">
    <property type="nucleotide sequence ID" value="NC_009380.1"/>
</dbReference>
<dbReference type="HOGENOM" id="CLU_034085_1_0_11"/>
<evidence type="ECO:0000256" key="3">
    <source>
        <dbReference type="ARBA" id="ARBA00022801"/>
    </source>
</evidence>
<dbReference type="SUPFAM" id="SSF54001">
    <property type="entry name" value="Cysteine proteinases"/>
    <property type="match status" value="1"/>
</dbReference>
<dbReference type="eggNOG" id="COG0791">
    <property type="taxonomic scope" value="Bacteria"/>
</dbReference>
<dbReference type="KEGG" id="stp:Strop_0055"/>
<evidence type="ECO:0000256" key="4">
    <source>
        <dbReference type="ARBA" id="ARBA00022807"/>
    </source>
</evidence>
<dbReference type="Pfam" id="PF00877">
    <property type="entry name" value="NLPC_P60"/>
    <property type="match status" value="1"/>
</dbReference>
<dbReference type="Gene3D" id="6.10.250.3150">
    <property type="match status" value="1"/>
</dbReference>
<dbReference type="InterPro" id="IPR038765">
    <property type="entry name" value="Papain-like_cys_pep_sf"/>
</dbReference>
<dbReference type="EMBL" id="CP000667">
    <property type="protein sequence ID" value="ABP52540.1"/>
    <property type="molecule type" value="Genomic_DNA"/>
</dbReference>
<protein>
    <submittedName>
        <fullName evidence="6">NLP/P60 protein</fullName>
    </submittedName>
</protein>
<accession>A4X0Z0</accession>
<keyword evidence="7" id="KW-1185">Reference proteome</keyword>
<sequence length="337" mass="36498">MATTSPHRQASARSRRPGGLRRAAHGLLAAVAAVAVGLGVLAVPAYAEPSVDEIEAAIDKQWREMEPTIAQYNKVRAQLKENRKKSDELAKKIAPLQLESEIATKRIGGLASEYYISGPSRELGALLVSDDPNEISEELALLNRVAAMERKQLEEVLAIRKEYDDQKETLDELIAAQDKQESELAARKKQIDAEIKRLKASLPKTTVSTPQCPTVNGVVSAAARTAIRTACAQVGDPYVFGSSGPNSFDCSGLTQYAYKAAGVYLTHYTGAQWNEGKAISRSEARPGDLVFFSSPSNLHHVGLYLGNDQMVHAPRTGKPVMVGSINYMPVAGFRRPG</sequence>
<dbReference type="Proteomes" id="UP000000235">
    <property type="component" value="Chromosome"/>
</dbReference>
<evidence type="ECO:0000313" key="6">
    <source>
        <dbReference type="EMBL" id="ABP52540.1"/>
    </source>
</evidence>
<dbReference type="GO" id="GO:0008234">
    <property type="term" value="F:cysteine-type peptidase activity"/>
    <property type="evidence" value="ECO:0007669"/>
    <property type="project" value="UniProtKB-KW"/>
</dbReference>
<dbReference type="PROSITE" id="PS51935">
    <property type="entry name" value="NLPC_P60"/>
    <property type="match status" value="1"/>
</dbReference>
<dbReference type="GO" id="GO:0006508">
    <property type="term" value="P:proteolysis"/>
    <property type="evidence" value="ECO:0007669"/>
    <property type="project" value="UniProtKB-KW"/>
</dbReference>
<organism evidence="6 7">
    <name type="scientific">Salinispora tropica (strain ATCC BAA-916 / DSM 44818 / JCM 13857 / NBRC 105044 / CNB-440)</name>
    <dbReference type="NCBI Taxonomy" id="369723"/>
    <lineage>
        <taxon>Bacteria</taxon>
        <taxon>Bacillati</taxon>
        <taxon>Actinomycetota</taxon>
        <taxon>Actinomycetes</taxon>
        <taxon>Micromonosporales</taxon>
        <taxon>Micromonosporaceae</taxon>
        <taxon>Salinispora</taxon>
    </lineage>
</organism>
<dbReference type="PANTHER" id="PTHR47359:SF3">
    <property type="entry name" value="NLP_P60 DOMAIN-CONTAINING PROTEIN-RELATED"/>
    <property type="match status" value="1"/>
</dbReference>
<name>A4X0Z0_SALTO</name>
<evidence type="ECO:0000256" key="2">
    <source>
        <dbReference type="ARBA" id="ARBA00022670"/>
    </source>
</evidence>
<dbReference type="PANTHER" id="PTHR47359">
    <property type="entry name" value="PEPTIDOGLYCAN DL-ENDOPEPTIDASE CWLO"/>
    <property type="match status" value="1"/>
</dbReference>
<keyword evidence="4" id="KW-0788">Thiol protease</keyword>